<name>A0ABT5XIM8_9EURY</name>
<keyword evidence="1" id="KW-0472">Membrane</keyword>
<organism evidence="2 3">
    <name type="scientific">Candidatus Methanocrinis alkalitolerans</name>
    <dbReference type="NCBI Taxonomy" id="3033395"/>
    <lineage>
        <taxon>Archaea</taxon>
        <taxon>Methanobacteriati</taxon>
        <taxon>Methanobacteriota</taxon>
        <taxon>Stenosarchaea group</taxon>
        <taxon>Methanomicrobia</taxon>
        <taxon>Methanotrichales</taxon>
        <taxon>Methanotrichaceae</taxon>
        <taxon>Methanocrinis</taxon>
    </lineage>
</organism>
<keyword evidence="1" id="KW-0812">Transmembrane</keyword>
<evidence type="ECO:0000313" key="3">
    <source>
        <dbReference type="Proteomes" id="UP001215956"/>
    </source>
</evidence>
<protein>
    <submittedName>
        <fullName evidence="2">DUF1622 domain-containing protein</fullName>
    </submittedName>
</protein>
<evidence type="ECO:0000313" key="2">
    <source>
        <dbReference type="EMBL" id="MDF0594342.1"/>
    </source>
</evidence>
<feature type="transmembrane region" description="Helical" evidence="1">
    <location>
        <begin position="17"/>
        <end position="39"/>
    </location>
</feature>
<dbReference type="EMBL" id="JARFPL010000070">
    <property type="protein sequence ID" value="MDF0594342.1"/>
    <property type="molecule type" value="Genomic_DNA"/>
</dbReference>
<keyword evidence="3" id="KW-1185">Reference proteome</keyword>
<comment type="caution">
    <text evidence="2">The sequence shown here is derived from an EMBL/GenBank/DDBJ whole genome shotgun (WGS) entry which is preliminary data.</text>
</comment>
<gene>
    <name evidence="2" type="ORF">P0O24_12230</name>
</gene>
<reference evidence="2 3" key="1">
    <citation type="submission" date="2023-03" db="EMBL/GenBank/DDBJ databases">
        <title>Whole genome sequencing of Methanotrichaceae archaeon M04Ac.</title>
        <authorList>
            <person name="Khomyakova M.A."/>
            <person name="Merkel A.Y."/>
            <person name="Slobodkin A.I."/>
        </authorList>
    </citation>
    <scope>NUCLEOTIDE SEQUENCE [LARGE SCALE GENOMIC DNA]</scope>
    <source>
        <strain evidence="2 3">M04Ac</strain>
    </source>
</reference>
<dbReference type="Pfam" id="PF07784">
    <property type="entry name" value="DUF1622"/>
    <property type="match status" value="1"/>
</dbReference>
<keyword evidence="1" id="KW-1133">Transmembrane helix</keyword>
<dbReference type="InterPro" id="IPR012427">
    <property type="entry name" value="DUF1622"/>
</dbReference>
<dbReference type="PANTHER" id="PTHR38468:SF1">
    <property type="entry name" value="SLL0939 PROTEIN"/>
    <property type="match status" value="1"/>
</dbReference>
<dbReference type="Proteomes" id="UP001215956">
    <property type="component" value="Unassembled WGS sequence"/>
</dbReference>
<evidence type="ECO:0000256" key="1">
    <source>
        <dbReference type="SAM" id="Phobius"/>
    </source>
</evidence>
<feature type="transmembrane region" description="Helical" evidence="1">
    <location>
        <begin position="85"/>
        <end position="105"/>
    </location>
</feature>
<accession>A0ABT5XIM8</accession>
<dbReference type="PANTHER" id="PTHR38468">
    <property type="entry name" value="SLL0939 PROTEIN"/>
    <property type="match status" value="1"/>
</dbReference>
<sequence>MRDLFLTIPVWIEAASLLLQIFGVAVILLGITAATIGYLQSRMKQKDSSEVQDLLRIKIGKTLLLGLEILVAADIIKTVTIELNLIHLTSLGLLIVIRTMLSWALHVEVEGRWPWKGEG</sequence>
<proteinExistence type="predicted"/>